<evidence type="ECO:0000313" key="3">
    <source>
        <dbReference type="Proteomes" id="UP000322927"/>
    </source>
</evidence>
<reference evidence="2 3" key="1">
    <citation type="submission" date="2018-05" db="EMBL/GenBank/DDBJ databases">
        <title>Streptomyces venezuelae.</title>
        <authorList>
            <person name="Kim W."/>
            <person name="Lee N."/>
            <person name="Cho B.-K."/>
        </authorList>
    </citation>
    <scope>NUCLEOTIDE SEQUENCE [LARGE SCALE GENOMIC DNA]</scope>
    <source>
        <strain evidence="2 3">ATCC 14584</strain>
    </source>
</reference>
<evidence type="ECO:0000313" key="2">
    <source>
        <dbReference type="EMBL" id="QES35107.1"/>
    </source>
</evidence>
<accession>A0A5P2BY16</accession>
<dbReference type="OrthoDB" id="4350229at2"/>
<name>A0A5P2BY16_STRVZ</name>
<sequence>MAKSGYGKRCVDDESPYTEADFGHVCQRDGEIGTFLHHLQEGAAMGHKAVASEHPNYGQQAVRTSMGRLSLAGHIRWVKEHITAEDNTKRWVTRTYWSGKPRSVEWWTEFVEGRHGRDVTPAYQGGLAHLRGPDSDPEADPSAAGATFGSAPTDSTQADAAPEESPAYRALASLRATDPRMSLSEADCRALETLAAEWLARGATVPEIVRALTCGLPGTVHNPGGIARTRLEKKMPPKLSASPAVRARIDRAVMMCTMCEEYLPGARLIKGLCADCYAELVPEEAGKAPGTLPATFLPAPRRMPQADVTERVDALRRAAGLKRATP</sequence>
<evidence type="ECO:0000256" key="1">
    <source>
        <dbReference type="SAM" id="MobiDB-lite"/>
    </source>
</evidence>
<organism evidence="2 3">
    <name type="scientific">Streptomyces venezuelae</name>
    <dbReference type="NCBI Taxonomy" id="54571"/>
    <lineage>
        <taxon>Bacteria</taxon>
        <taxon>Bacillati</taxon>
        <taxon>Actinomycetota</taxon>
        <taxon>Actinomycetes</taxon>
        <taxon>Kitasatosporales</taxon>
        <taxon>Streptomycetaceae</taxon>
        <taxon>Streptomyces</taxon>
    </lineage>
</organism>
<dbReference type="AlphaFoldDB" id="A0A5P2BY16"/>
<feature type="region of interest" description="Disordered" evidence="1">
    <location>
        <begin position="126"/>
        <end position="164"/>
    </location>
</feature>
<protein>
    <submittedName>
        <fullName evidence="2">Uncharacterized protein</fullName>
    </submittedName>
</protein>
<dbReference type="EMBL" id="CP029192">
    <property type="protein sequence ID" value="QES35107.1"/>
    <property type="molecule type" value="Genomic_DNA"/>
</dbReference>
<gene>
    <name evidence="2" type="ORF">DEJ48_18340</name>
</gene>
<dbReference type="Proteomes" id="UP000322927">
    <property type="component" value="Chromosome"/>
</dbReference>
<proteinExistence type="predicted"/>